<name>A0A0P7ITN3_9RHOB</name>
<dbReference type="Proteomes" id="UP000050471">
    <property type="component" value="Unassembled WGS sequence"/>
</dbReference>
<proteinExistence type="predicted"/>
<reference evidence="1 2" key="1">
    <citation type="submission" date="2015-09" db="EMBL/GenBank/DDBJ databases">
        <title>Draft genome sequence of Aliiroseovarius crassostreae CV919-312TSm, the causative agent of Roseovarius Oyster Disease (formerly Juvenile Oyster Disease).</title>
        <authorList>
            <person name="Kessner L."/>
            <person name="Spinard E."/>
            <person name="Nelson D."/>
        </authorList>
    </citation>
    <scope>NUCLEOTIDE SEQUENCE [LARGE SCALE GENOMIC DNA]</scope>
    <source>
        <strain evidence="1 2">CV919-312</strain>
    </source>
</reference>
<organism evidence="1 2">
    <name type="scientific">Aliiroseovarius crassostreae</name>
    <dbReference type="NCBI Taxonomy" id="154981"/>
    <lineage>
        <taxon>Bacteria</taxon>
        <taxon>Pseudomonadati</taxon>
        <taxon>Pseudomonadota</taxon>
        <taxon>Alphaproteobacteria</taxon>
        <taxon>Rhodobacterales</taxon>
        <taxon>Paracoccaceae</taxon>
        <taxon>Aliiroseovarius</taxon>
    </lineage>
</organism>
<comment type="caution">
    <text evidence="1">The sequence shown here is derived from an EMBL/GenBank/DDBJ whole genome shotgun (WGS) entry which is preliminary data.</text>
</comment>
<evidence type="ECO:0000313" key="1">
    <source>
        <dbReference type="EMBL" id="KPN62182.1"/>
    </source>
</evidence>
<keyword evidence="2" id="KW-1185">Reference proteome</keyword>
<dbReference type="EMBL" id="LKBA01000019">
    <property type="protein sequence ID" value="KPN62182.1"/>
    <property type="molecule type" value="Genomic_DNA"/>
</dbReference>
<dbReference type="AlphaFoldDB" id="A0A0P7ITN3"/>
<sequence length="134" mass="14350">MAKMDKDPVDDLELETFFQAGRAATIAPSDRLMVAILQDAQTHQPSSPLLTPTSRSKSFWQELLSQIGGWPALAGMATATVAGLWIGFAAPNELEMLSGGLVLAGDYTAAEILYAPEDLSPSYFSEDLMLAEEG</sequence>
<protein>
    <recommendedName>
        <fullName evidence="3">Dihydroorotate dehydrogenase</fullName>
    </recommendedName>
</protein>
<dbReference type="STRING" id="154981.AKJ29_07910"/>
<evidence type="ECO:0008006" key="3">
    <source>
        <dbReference type="Google" id="ProtNLM"/>
    </source>
</evidence>
<dbReference type="RefSeq" id="WP_055191628.1">
    <property type="nucleotide sequence ID" value="NZ_FPBS01000005.1"/>
</dbReference>
<gene>
    <name evidence="1" type="ORF">AKJ29_07910</name>
</gene>
<accession>A0A0P7ITN3</accession>
<dbReference type="OrthoDB" id="7863719at2"/>
<evidence type="ECO:0000313" key="2">
    <source>
        <dbReference type="Proteomes" id="UP000050471"/>
    </source>
</evidence>